<organism evidence="1">
    <name type="scientific">Arundo donax</name>
    <name type="common">Giant reed</name>
    <name type="synonym">Donax arundinaceus</name>
    <dbReference type="NCBI Taxonomy" id="35708"/>
    <lineage>
        <taxon>Eukaryota</taxon>
        <taxon>Viridiplantae</taxon>
        <taxon>Streptophyta</taxon>
        <taxon>Embryophyta</taxon>
        <taxon>Tracheophyta</taxon>
        <taxon>Spermatophyta</taxon>
        <taxon>Magnoliopsida</taxon>
        <taxon>Liliopsida</taxon>
        <taxon>Poales</taxon>
        <taxon>Poaceae</taxon>
        <taxon>PACMAD clade</taxon>
        <taxon>Arundinoideae</taxon>
        <taxon>Arundineae</taxon>
        <taxon>Arundo</taxon>
    </lineage>
</organism>
<dbReference type="EMBL" id="GBRH01183748">
    <property type="protein sequence ID" value="JAE14148.1"/>
    <property type="molecule type" value="Transcribed_RNA"/>
</dbReference>
<name>A0A0A9G0K7_ARUDO</name>
<sequence>MYLRYFCFSLFRKLYWHWMMDT</sequence>
<dbReference type="AlphaFoldDB" id="A0A0A9G0K7"/>
<reference evidence="1" key="2">
    <citation type="journal article" date="2015" name="Data Brief">
        <title>Shoot transcriptome of the giant reed, Arundo donax.</title>
        <authorList>
            <person name="Barrero R.A."/>
            <person name="Guerrero F.D."/>
            <person name="Moolhuijzen P."/>
            <person name="Goolsby J.A."/>
            <person name="Tidwell J."/>
            <person name="Bellgard S.E."/>
            <person name="Bellgard M.I."/>
        </authorList>
    </citation>
    <scope>NUCLEOTIDE SEQUENCE</scope>
    <source>
        <tissue evidence="1">Shoot tissue taken approximately 20 cm above the soil surface</tissue>
    </source>
</reference>
<proteinExistence type="predicted"/>
<evidence type="ECO:0000313" key="1">
    <source>
        <dbReference type="EMBL" id="JAE14148.1"/>
    </source>
</evidence>
<reference evidence="1" key="1">
    <citation type="submission" date="2014-09" db="EMBL/GenBank/DDBJ databases">
        <authorList>
            <person name="Magalhaes I.L.F."/>
            <person name="Oliveira U."/>
            <person name="Santos F.R."/>
            <person name="Vidigal T.H.D.A."/>
            <person name="Brescovit A.D."/>
            <person name="Santos A.J."/>
        </authorList>
    </citation>
    <scope>NUCLEOTIDE SEQUENCE</scope>
    <source>
        <tissue evidence="1">Shoot tissue taken approximately 20 cm above the soil surface</tissue>
    </source>
</reference>
<protein>
    <submittedName>
        <fullName evidence="1">Uncharacterized protein</fullName>
    </submittedName>
</protein>
<accession>A0A0A9G0K7</accession>